<dbReference type="InterPro" id="IPR013032">
    <property type="entry name" value="EGF-like_CS"/>
</dbReference>
<dbReference type="PROSITE" id="PS50026">
    <property type="entry name" value="EGF_3"/>
    <property type="match status" value="7"/>
</dbReference>
<feature type="domain" description="EGF-like" evidence="14">
    <location>
        <begin position="1053"/>
        <end position="1092"/>
    </location>
</feature>
<dbReference type="GO" id="GO:0005509">
    <property type="term" value="F:calcium ion binding"/>
    <property type="evidence" value="ECO:0007669"/>
    <property type="project" value="InterPro"/>
</dbReference>
<dbReference type="InterPro" id="IPR018097">
    <property type="entry name" value="EGF_Ca-bd_CS"/>
</dbReference>
<dbReference type="PROSITE" id="PS00022">
    <property type="entry name" value="EGF_1"/>
    <property type="match status" value="7"/>
</dbReference>
<dbReference type="Gene3D" id="3.80.10.10">
    <property type="entry name" value="Ribonuclease Inhibitor"/>
    <property type="match status" value="4"/>
</dbReference>
<dbReference type="CDD" id="cd00054">
    <property type="entry name" value="EGF_CA"/>
    <property type="match status" value="6"/>
</dbReference>
<gene>
    <name evidence="15" type="ORF">ALC53_02560</name>
</gene>
<dbReference type="InterPro" id="IPR001611">
    <property type="entry name" value="Leu-rich_rpt"/>
</dbReference>
<dbReference type="SUPFAM" id="SSF49899">
    <property type="entry name" value="Concanavalin A-like lectins/glucanases"/>
    <property type="match status" value="1"/>
</dbReference>
<dbReference type="InterPro" id="IPR000742">
    <property type="entry name" value="EGF"/>
</dbReference>
<dbReference type="FunFam" id="3.80.10.10:FF:000002">
    <property type="entry name" value="Slit guidance ligand 2"/>
    <property type="match status" value="3"/>
</dbReference>
<feature type="domain" description="EGF-like" evidence="14">
    <location>
        <begin position="857"/>
        <end position="894"/>
    </location>
</feature>
<evidence type="ECO:0000256" key="8">
    <source>
        <dbReference type="ARBA" id="ARBA00022902"/>
    </source>
</evidence>
<dbReference type="Pfam" id="PF12661">
    <property type="entry name" value="hEGF"/>
    <property type="match status" value="1"/>
</dbReference>
<feature type="domain" description="EGF-like" evidence="14">
    <location>
        <begin position="896"/>
        <end position="932"/>
    </location>
</feature>
<dbReference type="Pfam" id="PF00560">
    <property type="entry name" value="LRR_1"/>
    <property type="match status" value="1"/>
</dbReference>
<dbReference type="SMART" id="SM00181">
    <property type="entry name" value="EGF"/>
    <property type="match status" value="7"/>
</dbReference>
<keyword evidence="9 11" id="KW-1015">Disulfide bond</keyword>
<feature type="disulfide bond" evidence="11">
    <location>
        <begin position="1032"/>
        <end position="1041"/>
    </location>
</feature>
<evidence type="ECO:0000256" key="11">
    <source>
        <dbReference type="PROSITE-ProRule" id="PRU00076"/>
    </source>
</evidence>
<dbReference type="GO" id="GO:0048495">
    <property type="term" value="F:Roundabout binding"/>
    <property type="evidence" value="ECO:0007669"/>
    <property type="project" value="TreeGrafter"/>
</dbReference>
<dbReference type="SMART" id="SM00282">
    <property type="entry name" value="LamG"/>
    <property type="match status" value="1"/>
</dbReference>
<dbReference type="SMART" id="SM00369">
    <property type="entry name" value="LRR_TYP"/>
    <property type="match status" value="16"/>
</dbReference>
<evidence type="ECO:0000256" key="7">
    <source>
        <dbReference type="ARBA" id="ARBA00022737"/>
    </source>
</evidence>
<dbReference type="InterPro" id="IPR036728">
    <property type="entry name" value="PBP_GOBP_sf"/>
</dbReference>
<feature type="domain" description="Laminin G" evidence="13">
    <location>
        <begin position="1095"/>
        <end position="1269"/>
    </location>
</feature>
<dbReference type="GO" id="GO:0007411">
    <property type="term" value="P:axon guidance"/>
    <property type="evidence" value="ECO:0007669"/>
    <property type="project" value="TreeGrafter"/>
</dbReference>
<dbReference type="Pfam" id="PF00008">
    <property type="entry name" value="EGF"/>
    <property type="match status" value="5"/>
</dbReference>
<name>A0A195BS02_9HYME</name>
<evidence type="ECO:0000256" key="9">
    <source>
        <dbReference type="ARBA" id="ARBA00023157"/>
    </source>
</evidence>
<feature type="domain" description="EGF-like" evidence="14">
    <location>
        <begin position="934"/>
        <end position="972"/>
    </location>
</feature>
<dbReference type="SUPFAM" id="SSF47565">
    <property type="entry name" value="Insect pheromone/odorant-binding proteins"/>
    <property type="match status" value="1"/>
</dbReference>
<dbReference type="GO" id="GO:0120035">
    <property type="term" value="P:regulation of plasma membrane bounded cell projection organization"/>
    <property type="evidence" value="ECO:0007669"/>
    <property type="project" value="UniProtKB-ARBA"/>
</dbReference>
<dbReference type="GO" id="GO:0016318">
    <property type="term" value="P:ommatidial rotation"/>
    <property type="evidence" value="ECO:0007669"/>
    <property type="project" value="UniProtKB-ARBA"/>
</dbReference>
<feature type="disulfide bond" evidence="11">
    <location>
        <begin position="1057"/>
        <end position="1067"/>
    </location>
</feature>
<evidence type="ECO:0000256" key="6">
    <source>
        <dbReference type="ARBA" id="ARBA00022729"/>
    </source>
</evidence>
<dbReference type="FunFam" id="2.60.120.200:FF:000134">
    <property type="entry name" value="Slit 2"/>
    <property type="match status" value="1"/>
</dbReference>
<dbReference type="GO" id="GO:0007476">
    <property type="term" value="P:imaginal disc-derived wing morphogenesis"/>
    <property type="evidence" value="ECO:0007669"/>
    <property type="project" value="UniProtKB-ARBA"/>
</dbReference>
<dbReference type="CDD" id="cd00110">
    <property type="entry name" value="LamG"/>
    <property type="match status" value="1"/>
</dbReference>
<dbReference type="FunFam" id="2.10.25.10:FF:000173">
    <property type="entry name" value="Neurogenic locus notch protein 2"/>
    <property type="match status" value="1"/>
</dbReference>
<dbReference type="PROSITE" id="PS51450">
    <property type="entry name" value="LRR"/>
    <property type="match status" value="8"/>
</dbReference>
<evidence type="ECO:0000256" key="10">
    <source>
        <dbReference type="ARBA" id="ARBA00023180"/>
    </source>
</evidence>
<dbReference type="GO" id="GO:0008201">
    <property type="term" value="F:heparin binding"/>
    <property type="evidence" value="ECO:0007669"/>
    <property type="project" value="TreeGrafter"/>
</dbReference>
<dbReference type="InterPro" id="IPR032675">
    <property type="entry name" value="LRR_dom_sf"/>
</dbReference>
<keyword evidence="16" id="KW-1185">Reference proteome</keyword>
<feature type="domain" description="EGF-like" evidence="14">
    <location>
        <begin position="1010"/>
        <end position="1042"/>
    </location>
</feature>
<feature type="disulfide bond" evidence="11">
    <location>
        <begin position="1311"/>
        <end position="1328"/>
    </location>
</feature>
<proteinExistence type="predicted"/>
<organism evidence="15 16">
    <name type="scientific">Atta colombica</name>
    <dbReference type="NCBI Taxonomy" id="520822"/>
    <lineage>
        <taxon>Eukaryota</taxon>
        <taxon>Metazoa</taxon>
        <taxon>Ecdysozoa</taxon>
        <taxon>Arthropoda</taxon>
        <taxon>Hexapoda</taxon>
        <taxon>Insecta</taxon>
        <taxon>Pterygota</taxon>
        <taxon>Neoptera</taxon>
        <taxon>Endopterygota</taxon>
        <taxon>Hymenoptera</taxon>
        <taxon>Apocrita</taxon>
        <taxon>Aculeata</taxon>
        <taxon>Formicoidea</taxon>
        <taxon>Formicidae</taxon>
        <taxon>Myrmicinae</taxon>
        <taxon>Atta</taxon>
    </lineage>
</organism>
<dbReference type="InterPro" id="IPR009030">
    <property type="entry name" value="Growth_fac_rcpt_cys_sf"/>
</dbReference>
<dbReference type="Pfam" id="PF00054">
    <property type="entry name" value="Laminin_G_1"/>
    <property type="match status" value="1"/>
</dbReference>
<dbReference type="Pfam" id="PF01463">
    <property type="entry name" value="LRRCT"/>
    <property type="match status" value="3"/>
</dbReference>
<dbReference type="InterPro" id="IPR013320">
    <property type="entry name" value="ConA-like_dom_sf"/>
</dbReference>
<dbReference type="GO" id="GO:0005911">
    <property type="term" value="C:cell-cell junction"/>
    <property type="evidence" value="ECO:0007669"/>
    <property type="project" value="UniProtKB-ARBA"/>
</dbReference>
<dbReference type="FunFam" id="2.10.25.10:FF:000142">
    <property type="entry name" value="Crumbs cell polarity complex component 2"/>
    <property type="match status" value="1"/>
</dbReference>
<dbReference type="FunFam" id="3.80.10.10:FF:000004">
    <property type="entry name" value="Slit guidance ligand 2"/>
    <property type="match status" value="1"/>
</dbReference>
<dbReference type="SMART" id="SM00013">
    <property type="entry name" value="LRRNT"/>
    <property type="match status" value="3"/>
</dbReference>
<evidence type="ECO:0000313" key="15">
    <source>
        <dbReference type="EMBL" id="KYM88795.1"/>
    </source>
</evidence>
<dbReference type="SMART" id="SM00179">
    <property type="entry name" value="EGF_CA"/>
    <property type="match status" value="7"/>
</dbReference>
<evidence type="ECO:0000313" key="16">
    <source>
        <dbReference type="Proteomes" id="UP000078540"/>
    </source>
</evidence>
<feature type="disulfide bond" evidence="11">
    <location>
        <begin position="922"/>
        <end position="931"/>
    </location>
</feature>
<accession>A0A195BS02</accession>
<dbReference type="InterPro" id="IPR051355">
    <property type="entry name" value="Notch/Slit_guidance"/>
</dbReference>
<dbReference type="Gene3D" id="2.10.25.10">
    <property type="entry name" value="Laminin"/>
    <property type="match status" value="7"/>
</dbReference>
<evidence type="ECO:0000256" key="1">
    <source>
        <dbReference type="ARBA" id="ARBA00004613"/>
    </source>
</evidence>
<dbReference type="InterPro" id="IPR000483">
    <property type="entry name" value="Cys-rich_flank_reg_C"/>
</dbReference>
<dbReference type="Pfam" id="PF01462">
    <property type="entry name" value="LRRNT"/>
    <property type="match status" value="3"/>
</dbReference>
<dbReference type="GO" id="GO:0005549">
    <property type="term" value="F:odorant binding"/>
    <property type="evidence" value="ECO:0007669"/>
    <property type="project" value="InterPro"/>
</dbReference>
<dbReference type="InterPro" id="IPR003591">
    <property type="entry name" value="Leu-rich_rpt_typical-subtyp"/>
</dbReference>
<dbReference type="SUPFAM" id="SSF52058">
    <property type="entry name" value="L domain-like"/>
    <property type="match status" value="2"/>
</dbReference>
<keyword evidence="2" id="KW-0217">Developmental protein</keyword>
<dbReference type="FunFam" id="2.10.25.10:FF:000063">
    <property type="entry name" value="Slit guidance ligand 2"/>
    <property type="match status" value="1"/>
</dbReference>
<comment type="caution">
    <text evidence="11">Lacks conserved residue(s) required for the propagation of feature annotation.</text>
</comment>
<dbReference type="SMART" id="SM00368">
    <property type="entry name" value="LRR_RI"/>
    <property type="match status" value="5"/>
</dbReference>
<dbReference type="GO" id="GO:0048056">
    <property type="term" value="P:R3/R4 cell differentiation"/>
    <property type="evidence" value="ECO:0007669"/>
    <property type="project" value="UniProtKB-ARBA"/>
</dbReference>
<dbReference type="InterPro" id="IPR001791">
    <property type="entry name" value="Laminin_G"/>
</dbReference>
<dbReference type="PROSITE" id="PS00010">
    <property type="entry name" value="ASX_HYDROXYL"/>
    <property type="match status" value="3"/>
</dbReference>
<dbReference type="GO" id="GO:0050769">
    <property type="term" value="P:positive regulation of neurogenesis"/>
    <property type="evidence" value="ECO:0007669"/>
    <property type="project" value="UniProtKB-ARBA"/>
</dbReference>
<dbReference type="Gene3D" id="2.60.120.200">
    <property type="match status" value="1"/>
</dbReference>
<feature type="domain" description="EGF-like" evidence="14">
    <location>
        <begin position="1302"/>
        <end position="1340"/>
    </location>
</feature>
<feature type="disulfide bond" evidence="11">
    <location>
        <begin position="962"/>
        <end position="971"/>
    </location>
</feature>
<keyword evidence="8" id="KW-0524">Neurogenesis</keyword>
<dbReference type="Proteomes" id="UP000078540">
    <property type="component" value="Unassembled WGS sequence"/>
</dbReference>
<dbReference type="PANTHER" id="PTHR45836">
    <property type="entry name" value="SLIT HOMOLOG"/>
    <property type="match status" value="1"/>
</dbReference>
<feature type="domain" description="CTCK" evidence="12">
    <location>
        <begin position="1345"/>
        <end position="1390"/>
    </location>
</feature>
<keyword evidence="3" id="KW-0964">Secreted</keyword>
<dbReference type="PROSITE" id="PS01186">
    <property type="entry name" value="EGF_2"/>
    <property type="match status" value="6"/>
</dbReference>
<evidence type="ECO:0000259" key="14">
    <source>
        <dbReference type="PROSITE" id="PS50026"/>
    </source>
</evidence>
<keyword evidence="4 11" id="KW-0245">EGF-like domain</keyword>
<dbReference type="PANTHER" id="PTHR45836:SF4">
    <property type="entry name" value="PROTEIN SLIT"/>
    <property type="match status" value="1"/>
</dbReference>
<dbReference type="FunFam" id="2.10.25.10:FF:000012">
    <property type="entry name" value="Delta-like protein"/>
    <property type="match status" value="1"/>
</dbReference>
<dbReference type="Pfam" id="PF13855">
    <property type="entry name" value="LRR_8"/>
    <property type="match status" value="4"/>
</dbReference>
<feature type="disulfide bond" evidence="11">
    <location>
        <begin position="1330"/>
        <end position="1339"/>
    </location>
</feature>
<dbReference type="PROSITE" id="PS50025">
    <property type="entry name" value="LAM_G_DOMAIN"/>
    <property type="match status" value="1"/>
</dbReference>
<dbReference type="GO" id="GO:0005576">
    <property type="term" value="C:extracellular region"/>
    <property type="evidence" value="ECO:0007669"/>
    <property type="project" value="UniProtKB-SubCell"/>
</dbReference>
<dbReference type="Gene3D" id="1.10.238.20">
    <property type="entry name" value="Pheromone/general odorant binding protein domain"/>
    <property type="match status" value="1"/>
</dbReference>
<feature type="disulfide bond" evidence="11">
    <location>
        <begin position="884"/>
        <end position="893"/>
    </location>
</feature>
<dbReference type="GO" id="GO:0040008">
    <property type="term" value="P:regulation of growth"/>
    <property type="evidence" value="ECO:0007669"/>
    <property type="project" value="UniProtKB-ARBA"/>
</dbReference>
<feature type="disulfide bond" evidence="11">
    <location>
        <begin position="1082"/>
        <end position="1091"/>
    </location>
</feature>
<feature type="domain" description="EGF-like" evidence="14">
    <location>
        <begin position="820"/>
        <end position="855"/>
    </location>
</feature>
<dbReference type="FunFam" id="2.10.25.10:FF:000556">
    <property type="entry name" value="Blast:Protein slit"/>
    <property type="match status" value="1"/>
</dbReference>
<sequence>MATLHVLLLSNNQIHTIERGAFQDLVAVEKLRLNNNQIRHLPDLLFSNMMNLKRLDLSHNQIATIGPKTLRGVSALRHLLLDNNVLTCVDEASIRELKDLEILMLNNNKLITLGKEMLNGLSHLRTLKLADNAFACDCHLAWLSRHLKTYPRLGQHTRCASPAHLKDRNLADVQEHEFKCSGLVERTGSECSAEPQCPHPCKCADGIVDCRENSLTKVPTHLPEDTTELRLEQNGITEIPPKAFSPYRKLRRIDLSNNQIKKVAADAFHGLKSLESLVLYGNKITELPAGLFQGLTNLQLLLLNANEISCIRTDLFKDLTSLTLLSLYDNNIRSLANGTFANLRSIKTLHLARNPFICDCNLRWLSAYLHAHPIETSGAKCETPKRAQKRKIDSMRDDKFKCKETLYPLSVGDEELLTKRAGECILPGACPAQCTCNGATVDCSNKRLIAIPKDLPLYTSTLLLSNNELDKIKADGLFEKLPELQHLDLRKNKISRIEASAFQGAHNLTDLLLSENRLREVHNKMFSGLPSLKTLNLHGNSITCVMPGSFDGMPHIRAINMQGNPLSCNCYLAWFAGWLRKRDIAGITGRCHDPPRLKDAIIKDIPHHEFKCNNDSVGCLGDDYCPPQCNCAGSVVRCSRSQLTEIPRGIPPETTELYLDVNDIKTIQPERLNHLRILTRLDLSNNQIGMLSNDTFRNLTKLSHLIISYNKLQCVQRNALAGLKNLRIISLHGNDISVIPEGAFEDLKSITHLALGSNPLYCDCSMRWLAEWVKKDYVEPGIARCMEPPAMRDKLLLTTPASAFQCKTKQQPAEVLAKCDLCYTSPCENGGFCEALPDRQFRCKCTPGYHGDRCQHKIDACYGNPCRNSGTCKVLEEGRFSCDCAPGYKGLRCESNVDDCANNRCANNATCVDLVQAYRCDCTPGFMGEYCEEKIPFCTKGHDPCENGGRCVDHKTHYSCECPVGFTGLNCSTNLDDCVDHMCQADMIFREEETLQSRRATTQKHPAKFHLSVCTENGATCIDGINNYECKCAAEYTGRYCEAAPSTAMLYPQTSPCAHHDCQHGACFQPAPASAADYLCQCHPGYTGKRCEYLTSLSFVDNSSLVELEPLRTRPEANVTIIFTTTQENGVLLYDGQNDGHIAVELFNGRVRVSYDVGNYPTSTMYSYEMVADGKPHMAELLAIKKNFTMRVDRGSARSIINEGPKEYLKLVTSMFVGGVAPEVAKVAFTDFHLRNITSFQGCISEMWINHKLVDFSNAAKMHRVTPGCAASEEEADEARDIVEAEGINSSDVIMSVSGLVPSHACIGHECKKGSQCIPSPYGNSYSCRCQTGWQGRYCEKAPTCRKEHTREYYSENGCRSRRPVKLAKCWGSCGNSCCLPRKTKRRKMEKSEFKEEKFYADLNNKIFANHPYKIQIHEFLSDCMRKVKHASQERCQRGVVAMKCGVKSVYRLPNLKMKKEQEELAGLHVNISHECEKSFSLIVCAIKVAREEHEEYTRYMIIMKILGIRRISMADIYNREEIITDLPIQPENEERKRRVGCWIACILKRQNLMEDAEYNIEKMRTAFIKRTNVQSGDKRLERLENCINEYDMLTVHDIAHDQYKSENQEKLNKNGCVIQCLLQKGGLASNAEFKVEKMHSEFIKKTSVQPGDKRLESLDTCINELLMPEPFYRCWTAGGITARPTSKSAAAKLDTKQLVTDRNLLVVITAAITRVLPTCNNNSRKRS</sequence>
<comment type="subcellular location">
    <subcellularLocation>
        <location evidence="1">Secreted</location>
    </subcellularLocation>
</comment>
<dbReference type="SUPFAM" id="SSF57196">
    <property type="entry name" value="EGF/Laminin"/>
    <property type="match status" value="4"/>
</dbReference>
<evidence type="ECO:0000256" key="4">
    <source>
        <dbReference type="ARBA" id="ARBA00022536"/>
    </source>
</evidence>
<evidence type="ECO:0000259" key="12">
    <source>
        <dbReference type="PROSITE" id="PS01225"/>
    </source>
</evidence>
<dbReference type="GO" id="GO:0071944">
    <property type="term" value="C:cell periphery"/>
    <property type="evidence" value="ECO:0007669"/>
    <property type="project" value="UniProtKB-ARBA"/>
</dbReference>
<dbReference type="InterPro" id="IPR000372">
    <property type="entry name" value="LRRNT"/>
</dbReference>
<dbReference type="InterPro" id="IPR000152">
    <property type="entry name" value="EGF-type_Asp/Asn_hydroxyl_site"/>
</dbReference>
<keyword evidence="5" id="KW-0433">Leucine-rich repeat</keyword>
<protein>
    <submittedName>
        <fullName evidence="15">Protein slit</fullName>
    </submittedName>
</protein>
<keyword evidence="6" id="KW-0732">Signal</keyword>
<dbReference type="InterPro" id="IPR001881">
    <property type="entry name" value="EGF-like_Ca-bd_dom"/>
</dbReference>
<feature type="disulfide bond" evidence="11">
    <location>
        <begin position="845"/>
        <end position="854"/>
    </location>
</feature>
<evidence type="ECO:0000259" key="13">
    <source>
        <dbReference type="PROSITE" id="PS50025"/>
    </source>
</evidence>
<dbReference type="SMART" id="SM00365">
    <property type="entry name" value="LRR_SD22"/>
    <property type="match status" value="10"/>
</dbReference>
<dbReference type="SMART" id="SM00082">
    <property type="entry name" value="LRRCT"/>
    <property type="match status" value="4"/>
</dbReference>
<evidence type="ECO:0000256" key="5">
    <source>
        <dbReference type="ARBA" id="ARBA00022614"/>
    </source>
</evidence>
<keyword evidence="10" id="KW-0325">Glycoprotein</keyword>
<dbReference type="PROSITE" id="PS01187">
    <property type="entry name" value="EGF_CA"/>
    <property type="match status" value="1"/>
</dbReference>
<dbReference type="EMBL" id="KQ976423">
    <property type="protein sequence ID" value="KYM88795.1"/>
    <property type="molecule type" value="Genomic_DNA"/>
</dbReference>
<dbReference type="PROSITE" id="PS01225">
    <property type="entry name" value="CTCK_2"/>
    <property type="match status" value="1"/>
</dbReference>
<evidence type="ECO:0000256" key="2">
    <source>
        <dbReference type="ARBA" id="ARBA00022473"/>
    </source>
</evidence>
<evidence type="ECO:0000256" key="3">
    <source>
        <dbReference type="ARBA" id="ARBA00022525"/>
    </source>
</evidence>
<dbReference type="STRING" id="520822.A0A195BS02"/>
<reference evidence="15 16" key="1">
    <citation type="submission" date="2015-09" db="EMBL/GenBank/DDBJ databases">
        <title>Atta colombica WGS genome.</title>
        <authorList>
            <person name="Nygaard S."/>
            <person name="Hu H."/>
            <person name="Boomsma J."/>
            <person name="Zhang G."/>
        </authorList>
    </citation>
    <scope>NUCLEOTIDE SEQUENCE [LARGE SCALE GENOMIC DNA]</scope>
    <source>
        <strain evidence="15">Treedump-2</strain>
        <tissue evidence="15">Whole body</tissue>
    </source>
</reference>
<dbReference type="InterPro" id="IPR006207">
    <property type="entry name" value="Cys_knot_C"/>
</dbReference>
<dbReference type="SUPFAM" id="SSF57184">
    <property type="entry name" value="Growth factor receptor domain"/>
    <property type="match status" value="1"/>
</dbReference>
<keyword evidence="7" id="KW-0677">Repeat</keyword>